<dbReference type="EMBL" id="GGEC01092394">
    <property type="protein sequence ID" value="MBX72878.1"/>
    <property type="molecule type" value="Transcribed_RNA"/>
</dbReference>
<name>A0A2P2R0X3_RHIMU</name>
<dbReference type="AlphaFoldDB" id="A0A2P2R0X3"/>
<organism evidence="1">
    <name type="scientific">Rhizophora mucronata</name>
    <name type="common">Asiatic mangrove</name>
    <dbReference type="NCBI Taxonomy" id="61149"/>
    <lineage>
        <taxon>Eukaryota</taxon>
        <taxon>Viridiplantae</taxon>
        <taxon>Streptophyta</taxon>
        <taxon>Embryophyta</taxon>
        <taxon>Tracheophyta</taxon>
        <taxon>Spermatophyta</taxon>
        <taxon>Magnoliopsida</taxon>
        <taxon>eudicotyledons</taxon>
        <taxon>Gunneridae</taxon>
        <taxon>Pentapetalae</taxon>
        <taxon>rosids</taxon>
        <taxon>fabids</taxon>
        <taxon>Malpighiales</taxon>
        <taxon>Rhizophoraceae</taxon>
        <taxon>Rhizophora</taxon>
    </lineage>
</organism>
<proteinExistence type="predicted"/>
<accession>A0A2P2R0X3</accession>
<evidence type="ECO:0000313" key="1">
    <source>
        <dbReference type="EMBL" id="MBX72878.1"/>
    </source>
</evidence>
<sequence>MGSCTQREINDIIELRNHEKRVKRKEGTPCSFHIQLDHLKAKI</sequence>
<reference evidence="1" key="1">
    <citation type="submission" date="2018-02" db="EMBL/GenBank/DDBJ databases">
        <title>Rhizophora mucronata_Transcriptome.</title>
        <authorList>
            <person name="Meera S.P."/>
            <person name="Sreeshan A."/>
            <person name="Augustine A."/>
        </authorList>
    </citation>
    <scope>NUCLEOTIDE SEQUENCE</scope>
    <source>
        <tissue evidence="1">Leaf</tissue>
    </source>
</reference>
<protein>
    <submittedName>
        <fullName evidence="1">Uncharacterized protein</fullName>
    </submittedName>
</protein>